<comment type="catalytic activity">
    <reaction evidence="1 6">
        <text>beta-D-ribopyranose = beta-D-ribofuranose</text>
        <dbReference type="Rhea" id="RHEA:25432"/>
        <dbReference type="ChEBI" id="CHEBI:27476"/>
        <dbReference type="ChEBI" id="CHEBI:47002"/>
        <dbReference type="EC" id="5.4.99.62"/>
    </reaction>
</comment>
<comment type="caution">
    <text evidence="7">The sequence shown here is derived from an EMBL/GenBank/DDBJ whole genome shotgun (WGS) entry which is preliminary data.</text>
</comment>
<keyword evidence="3 6" id="KW-0963">Cytoplasm</keyword>
<dbReference type="PANTHER" id="PTHR37831">
    <property type="entry name" value="D-RIBOSE PYRANASE"/>
    <property type="match status" value="1"/>
</dbReference>
<comment type="function">
    <text evidence="6">Catalyzes the interconversion of beta-pyran and beta-furan forms of D-ribose.</text>
</comment>
<dbReference type="RefSeq" id="WP_036786354.1">
    <property type="nucleotide sequence ID" value="NZ_AVBG01000014.1"/>
</dbReference>
<comment type="similarity">
    <text evidence="6">Belongs to the RbsD / FucU family. RbsD subfamily.</text>
</comment>
<feature type="binding site" evidence="6">
    <location>
        <position position="28"/>
    </location>
    <ligand>
        <name>substrate</name>
    </ligand>
</feature>
<proteinExistence type="inferred from homology"/>
<gene>
    <name evidence="6" type="primary">rbsD</name>
    <name evidence="7" type="ORF">N780_06020</name>
</gene>
<dbReference type="InterPro" id="IPR007721">
    <property type="entry name" value="RbsD_FucU"/>
</dbReference>
<keyword evidence="5 6" id="KW-0119">Carbohydrate metabolism</keyword>
<comment type="pathway">
    <text evidence="6">Carbohydrate metabolism; D-ribose degradation; D-ribose 5-phosphate from beta-D-ribopyranose: step 1/2.</text>
</comment>
<dbReference type="eggNOG" id="COG1869">
    <property type="taxonomic scope" value="Bacteria"/>
</dbReference>
<dbReference type="GO" id="GO:0048029">
    <property type="term" value="F:monosaccharide binding"/>
    <property type="evidence" value="ECO:0007669"/>
    <property type="project" value="InterPro"/>
</dbReference>
<dbReference type="AlphaFoldDB" id="A0A0A2UU19"/>
<feature type="active site" description="Proton donor" evidence="6">
    <location>
        <position position="20"/>
    </location>
</feature>
<evidence type="ECO:0000313" key="7">
    <source>
        <dbReference type="EMBL" id="KGP90253.1"/>
    </source>
</evidence>
<dbReference type="NCBIfam" id="NF008761">
    <property type="entry name" value="PRK11797.1"/>
    <property type="match status" value="1"/>
</dbReference>
<dbReference type="PANTHER" id="PTHR37831:SF1">
    <property type="entry name" value="D-RIBOSE PYRANASE"/>
    <property type="match status" value="1"/>
</dbReference>
<reference evidence="7 8" key="1">
    <citation type="submission" date="2013-08" db="EMBL/GenBank/DDBJ databases">
        <title>Genome of Pontibacillus chungwhensis.</title>
        <authorList>
            <person name="Wang Q."/>
            <person name="Wang G."/>
        </authorList>
    </citation>
    <scope>NUCLEOTIDE SEQUENCE [LARGE SCALE GENOMIC DNA]</scope>
    <source>
        <strain evidence="7 8">BH030062</strain>
    </source>
</reference>
<evidence type="ECO:0000256" key="4">
    <source>
        <dbReference type="ARBA" id="ARBA00023235"/>
    </source>
</evidence>
<dbReference type="SUPFAM" id="SSF102546">
    <property type="entry name" value="RbsD-like"/>
    <property type="match status" value="1"/>
</dbReference>
<dbReference type="Pfam" id="PF05025">
    <property type="entry name" value="RbsD_FucU"/>
    <property type="match status" value="1"/>
</dbReference>
<name>A0A0A2UU19_9BACI</name>
<dbReference type="EMBL" id="AVBG01000014">
    <property type="protein sequence ID" value="KGP90253.1"/>
    <property type="molecule type" value="Genomic_DNA"/>
</dbReference>
<dbReference type="Gene3D" id="3.40.1650.10">
    <property type="entry name" value="RbsD-like domain"/>
    <property type="match status" value="1"/>
</dbReference>
<evidence type="ECO:0000256" key="6">
    <source>
        <dbReference type="HAMAP-Rule" id="MF_01661"/>
    </source>
</evidence>
<comment type="subunit">
    <text evidence="6">Homodecamer.</text>
</comment>
<dbReference type="GO" id="GO:0062193">
    <property type="term" value="F:D-ribose pyranase activity"/>
    <property type="evidence" value="ECO:0007669"/>
    <property type="project" value="UniProtKB-EC"/>
</dbReference>
<dbReference type="InterPro" id="IPR023064">
    <property type="entry name" value="D-ribose_pyranase"/>
</dbReference>
<evidence type="ECO:0000256" key="2">
    <source>
        <dbReference type="ARBA" id="ARBA00012862"/>
    </source>
</evidence>
<dbReference type="OrthoDB" id="9805009at2"/>
<feature type="binding site" evidence="6">
    <location>
        <begin position="117"/>
        <end position="119"/>
    </location>
    <ligand>
        <name>substrate</name>
    </ligand>
</feature>
<dbReference type="GO" id="GO:0019303">
    <property type="term" value="P:D-ribose catabolic process"/>
    <property type="evidence" value="ECO:0007669"/>
    <property type="project" value="UniProtKB-UniRule"/>
</dbReference>
<feature type="binding site" evidence="6">
    <location>
        <position position="95"/>
    </location>
    <ligand>
        <name>substrate</name>
    </ligand>
</feature>
<evidence type="ECO:0000313" key="8">
    <source>
        <dbReference type="Proteomes" id="UP000030153"/>
    </source>
</evidence>
<dbReference type="GO" id="GO:0016872">
    <property type="term" value="F:intramolecular lyase activity"/>
    <property type="evidence" value="ECO:0007669"/>
    <property type="project" value="UniProtKB-UniRule"/>
</dbReference>
<dbReference type="EC" id="5.4.99.62" evidence="2 6"/>
<protein>
    <recommendedName>
        <fullName evidence="2 6">D-ribose pyranase</fullName>
        <ecNumber evidence="2 6">5.4.99.62</ecNumber>
    </recommendedName>
</protein>
<organism evidence="7 8">
    <name type="scientific">Pontibacillus chungwhensis BH030062</name>
    <dbReference type="NCBI Taxonomy" id="1385513"/>
    <lineage>
        <taxon>Bacteria</taxon>
        <taxon>Bacillati</taxon>
        <taxon>Bacillota</taxon>
        <taxon>Bacilli</taxon>
        <taxon>Bacillales</taxon>
        <taxon>Bacillaceae</taxon>
        <taxon>Pontibacillus</taxon>
    </lineage>
</organism>
<dbReference type="GO" id="GO:0005829">
    <property type="term" value="C:cytosol"/>
    <property type="evidence" value="ECO:0007669"/>
    <property type="project" value="TreeGrafter"/>
</dbReference>
<dbReference type="UniPathway" id="UPA00916">
    <property type="reaction ID" value="UER00888"/>
</dbReference>
<evidence type="ECO:0000256" key="1">
    <source>
        <dbReference type="ARBA" id="ARBA00000223"/>
    </source>
</evidence>
<keyword evidence="4 6" id="KW-0413">Isomerase</keyword>
<dbReference type="InterPro" id="IPR023750">
    <property type="entry name" value="RbsD-like_sf"/>
</dbReference>
<dbReference type="HAMAP" id="MF_01661">
    <property type="entry name" value="D_rib_pyranase"/>
    <property type="match status" value="1"/>
</dbReference>
<sequence>MKRNGILNSHIAKVLADLGHTDTIVVADAGLPIPEGVPKIDLSLQQGVPRFLDVVALLKEEMVVEKTTVANEMEQNEEVHIGFKGYFDEVEYISHESLKQQLKNAKAVIRTGEVTPYANCILHAGVTF</sequence>
<comment type="subcellular location">
    <subcellularLocation>
        <location evidence="6">Cytoplasm</location>
    </subcellularLocation>
</comment>
<accession>A0A0A2UU19</accession>
<keyword evidence="8" id="KW-1185">Reference proteome</keyword>
<dbReference type="STRING" id="1385513.N780_06020"/>
<evidence type="ECO:0000256" key="3">
    <source>
        <dbReference type="ARBA" id="ARBA00022490"/>
    </source>
</evidence>
<dbReference type="Proteomes" id="UP000030153">
    <property type="component" value="Unassembled WGS sequence"/>
</dbReference>
<evidence type="ECO:0000256" key="5">
    <source>
        <dbReference type="ARBA" id="ARBA00023277"/>
    </source>
</evidence>